<feature type="region of interest" description="Disordered" evidence="1">
    <location>
        <begin position="1471"/>
        <end position="1491"/>
    </location>
</feature>
<feature type="region of interest" description="Disordered" evidence="1">
    <location>
        <begin position="459"/>
        <end position="489"/>
    </location>
</feature>
<feature type="region of interest" description="Disordered" evidence="1">
    <location>
        <begin position="1408"/>
        <end position="1439"/>
    </location>
</feature>
<feature type="compositionally biased region" description="Polar residues" evidence="1">
    <location>
        <begin position="551"/>
        <end position="564"/>
    </location>
</feature>
<feature type="region of interest" description="Disordered" evidence="1">
    <location>
        <begin position="411"/>
        <end position="446"/>
    </location>
</feature>
<comment type="caution">
    <text evidence="2">The sequence shown here is derived from an EMBL/GenBank/DDBJ whole genome shotgun (WGS) entry which is preliminary data.</text>
</comment>
<evidence type="ECO:0000313" key="3">
    <source>
        <dbReference type="Proteomes" id="UP000298061"/>
    </source>
</evidence>
<name>A0A4Z0A1J3_9AGAM</name>
<evidence type="ECO:0000256" key="1">
    <source>
        <dbReference type="SAM" id="MobiDB-lite"/>
    </source>
</evidence>
<dbReference type="Gene3D" id="3.40.395.10">
    <property type="entry name" value="Adenoviral Proteinase, Chain A"/>
    <property type="match status" value="1"/>
</dbReference>
<dbReference type="STRING" id="135208.A0A4Z0A1J3"/>
<gene>
    <name evidence="2" type="ORF">EWM64_g3442</name>
</gene>
<evidence type="ECO:0008006" key="4">
    <source>
        <dbReference type="Google" id="ProtNLM"/>
    </source>
</evidence>
<accession>A0A4Z0A1J3</accession>
<sequence>MSSDNRIEIRDTPPPATPEILEEWIGRGKIYKNVPEPIASELCRRVSISADGIALIPDASLSVLDLLQHKLPPRSSSLNFVALHSCFSDLQANTPLAQLLDMQTPPQEVLRKLRDFAGQAMLDGKRSVCYWTRTDVRLSFSALGFWAALSEAITAKATWTAALSWLQKQVTLDPSLAALQLRVNTVLASTPWKGFVEGLGRHASATEMSMFLSRKHLTDVHVDTMLRLLAVRLQQEEPHLATFISLGTMSLADGLSKSAALISRPGPDVLPYPNAVPADVVEYGDRLAENEASVILGVAHSPPDHWAAYSVDRPNHVVNWGDSIGRQAPSGFIKGMKCWLGHHLSSQRFRYCTDLACATQTDSHSCGIISVNTLKHLLFGDAFWTEEHCEHLRIEEFLDIMEYSAKFRCTSDDDATSPSTEPIKQLPPNPSSPLRLPTPEKIPTSSPVAMNAVSFMDIDPPPALIGQSSPISSPAPSSPDPVPVPSRVKGTLDSFFTRKDTVKRTRAVLSEPDSDSNLTLSRPPAKKQQVCRSGTKPKKKQEPPKPLKSPTTRNSLTTGASSSAKSKRKLNDSVEAGTFIADPVKWEGYKAKLKAIDPHYEIYEDDPTKARHVRHSGCGEVMKQSTVYDTYLFRKHVEKCKGKGAAGNTSTLDIGMKLTFKPGVIPVKKPATEELWPCPGLQEVDDARITVYLQRTLVRSAGGESNIKLAEKMFNKSYTALDTEKQEAVCLKQQQTHRWALDHQNNRVYAIGVQPCLSDVKKINDIVRPCSNCRKLLSLRAFLTAINRKIPEDENRIFVPHCYQNSAIGLIYTKHQGLRDLFEENVQCSSTNDIFRRYARQVAEGKYDKNPVFMGLTEIPYSHVPPLILAMAPLGSKTTAAELAAMERDILRLLLQAADSFCIITLGSDGAVTERNARRELLTLTSAVDIHYRILHPEGNGHFITVTVHKVYGQALAIIQDSKHCQKTFRNNLFSGATLLLLGRYPIYYELVRAMALNFEDSPLYRRDVEKLDRQDDRAAARLFSADALEHAIEHTDNLGLIAYLFVFGEMVDAYQSRTIPHSERVKMVLRARFFKDLWKAFLRDAGYPERRYFISRDADDITDILINGLLALIYIHRDHLEQNLPLLPWLAGSESNEHAFGMMRSLIEDFTLLDAARMVPKLDVRLQAACRAKNKTSDFRKQASGYMHTYFDGDKIPMHLLSIFPSDEEIADIAVAAYEEASMLWSLLGYDPASDAPSSESATQTPLPADDIDQDELEGGEEQEQGEISEKQELQNALTQASTLPTLPTNSTDTILDECTFAAASLNMEEYERIDSLPDEDPAQLEELRAGLAHILNSIASPDQVTALINSVRHVDTVPAAPPPPQDVLDVVPASPVDDEPAEESPAGGIIDVSTDLSSLVRARRANQTREAAYGVRSKKHSSQQRDEEDDSRSKKESEHCLLARKIHETLRLEEDRGYTGLIRRTRWGKSAAGAGDKKAEDETETAETGNTANARLAAQTGATAITRKRRAAFAGISVLETIVTAKIDMISPIFKGSWGLIIVDDDLMLGQVLTMYEKGGGKAAKHGWVSTSSSIAAISYLPVQVWQRGRQRQFRATHGKCLSLGIPRFNHLPAAAFLCLLPTTSIRILPGKSNNVELLPGVFEEIYNKLSADKARLILAVRNLLKPSRRAPRDE</sequence>
<feature type="region of interest" description="Disordered" evidence="1">
    <location>
        <begin position="1360"/>
        <end position="1394"/>
    </location>
</feature>
<protein>
    <recommendedName>
        <fullName evidence="4">Ubiquitin-like protease family profile domain-containing protein</fullName>
    </recommendedName>
</protein>
<dbReference type="OrthoDB" id="73076at2759"/>
<keyword evidence="3" id="KW-1185">Reference proteome</keyword>
<feature type="region of interest" description="Disordered" evidence="1">
    <location>
        <begin position="506"/>
        <end position="571"/>
    </location>
</feature>
<organism evidence="2 3">
    <name type="scientific">Hericium alpestre</name>
    <dbReference type="NCBI Taxonomy" id="135208"/>
    <lineage>
        <taxon>Eukaryota</taxon>
        <taxon>Fungi</taxon>
        <taxon>Dikarya</taxon>
        <taxon>Basidiomycota</taxon>
        <taxon>Agaricomycotina</taxon>
        <taxon>Agaricomycetes</taxon>
        <taxon>Russulales</taxon>
        <taxon>Hericiaceae</taxon>
        <taxon>Hericium</taxon>
    </lineage>
</organism>
<feature type="compositionally biased region" description="Acidic residues" evidence="1">
    <location>
        <begin position="1251"/>
        <end position="1268"/>
    </location>
</feature>
<dbReference type="EMBL" id="SFCI01000320">
    <property type="protein sequence ID" value="TFY80575.1"/>
    <property type="molecule type" value="Genomic_DNA"/>
</dbReference>
<evidence type="ECO:0000313" key="2">
    <source>
        <dbReference type="EMBL" id="TFY80575.1"/>
    </source>
</evidence>
<feature type="region of interest" description="Disordered" evidence="1">
    <location>
        <begin position="1235"/>
        <end position="1276"/>
    </location>
</feature>
<dbReference type="Proteomes" id="UP000298061">
    <property type="component" value="Unassembled WGS sequence"/>
</dbReference>
<reference evidence="2 3" key="1">
    <citation type="submission" date="2019-02" db="EMBL/GenBank/DDBJ databases">
        <title>Genome sequencing of the rare red list fungi Hericium alpestre (H. flagellum).</title>
        <authorList>
            <person name="Buettner E."/>
            <person name="Kellner H."/>
        </authorList>
    </citation>
    <scope>NUCLEOTIDE SEQUENCE [LARGE SCALE GENOMIC DNA]</scope>
    <source>
        <strain evidence="2 3">DSM 108284</strain>
    </source>
</reference>
<proteinExistence type="predicted"/>